<dbReference type="EMBL" id="LMWM01000048">
    <property type="protein sequence ID" value="KUM83154.1"/>
    <property type="molecule type" value="Genomic_DNA"/>
</dbReference>
<reference evidence="3 4" key="1">
    <citation type="submission" date="2015-10" db="EMBL/GenBank/DDBJ databases">
        <title>Draft genome sequence of Streptomyces pseudovenezuelae DSM 40212, type strain for the species Streptomyces pseudovenezuelae.</title>
        <authorList>
            <person name="Ruckert C."/>
            <person name="Winkler A."/>
            <person name="Kalinowski J."/>
            <person name="Kampfer P."/>
            <person name="Glaeser S."/>
        </authorList>
    </citation>
    <scope>NUCLEOTIDE SEQUENCE [LARGE SCALE GENOMIC DNA]</scope>
    <source>
        <strain evidence="3 4">DSM 40212</strain>
    </source>
</reference>
<feature type="domain" description="Pyridoxamine 5'-phosphate oxidase N-terminal" evidence="2">
    <location>
        <begin position="19"/>
        <end position="139"/>
    </location>
</feature>
<dbReference type="GO" id="GO:0016627">
    <property type="term" value="F:oxidoreductase activity, acting on the CH-CH group of donors"/>
    <property type="evidence" value="ECO:0007669"/>
    <property type="project" value="TreeGrafter"/>
</dbReference>
<dbReference type="InterPro" id="IPR019920">
    <property type="entry name" value="F420-binding_dom_put"/>
</dbReference>
<dbReference type="InterPro" id="IPR012349">
    <property type="entry name" value="Split_barrel_FMN-bd"/>
</dbReference>
<evidence type="ECO:0000313" key="3">
    <source>
        <dbReference type="EMBL" id="KUM83154.1"/>
    </source>
</evidence>
<dbReference type="GO" id="GO:0070967">
    <property type="term" value="F:coenzyme F420 binding"/>
    <property type="evidence" value="ECO:0007669"/>
    <property type="project" value="TreeGrafter"/>
</dbReference>
<organism evidence="3 4">
    <name type="scientific">Streptomyces pseudovenezuelae</name>
    <dbReference type="NCBI Taxonomy" id="67350"/>
    <lineage>
        <taxon>Bacteria</taxon>
        <taxon>Bacillati</taxon>
        <taxon>Actinomycetota</taxon>
        <taxon>Actinomycetes</taxon>
        <taxon>Kitasatosporales</taxon>
        <taxon>Streptomycetaceae</taxon>
        <taxon>Streptomyces</taxon>
        <taxon>Streptomyces aurantiacus group</taxon>
    </lineage>
</organism>
<dbReference type="OrthoDB" id="162914at2"/>
<evidence type="ECO:0000259" key="2">
    <source>
        <dbReference type="Pfam" id="PF01243"/>
    </source>
</evidence>
<dbReference type="Gene3D" id="2.30.110.10">
    <property type="entry name" value="Electron Transport, Fmn-binding Protein, Chain A"/>
    <property type="match status" value="1"/>
</dbReference>
<keyword evidence="1" id="KW-0560">Oxidoreductase</keyword>
<accession>A0A101MYE9</accession>
<protein>
    <submittedName>
        <fullName evidence="3">Pyridoxamine 5'-phosphate oxidase</fullName>
    </submittedName>
</protein>
<dbReference type="SUPFAM" id="SSF50475">
    <property type="entry name" value="FMN-binding split barrel"/>
    <property type="match status" value="1"/>
</dbReference>
<evidence type="ECO:0000256" key="1">
    <source>
        <dbReference type="ARBA" id="ARBA00023002"/>
    </source>
</evidence>
<comment type="caution">
    <text evidence="3">The sequence shown here is derived from an EMBL/GenBank/DDBJ whole genome shotgun (WGS) entry which is preliminary data.</text>
</comment>
<dbReference type="AlphaFoldDB" id="A0A101MYE9"/>
<proteinExistence type="predicted"/>
<name>A0A101MYE9_9ACTN</name>
<dbReference type="PANTHER" id="PTHR35176:SF6">
    <property type="entry name" value="HEME OXYGENASE HI_0854-RELATED"/>
    <property type="match status" value="1"/>
</dbReference>
<gene>
    <name evidence="3" type="ORF">AQI94_37490</name>
</gene>
<dbReference type="RefSeq" id="WP_051832765.1">
    <property type="nucleotide sequence ID" value="NZ_JBEYZI010000009.1"/>
</dbReference>
<dbReference type="NCBIfam" id="TIGR03618">
    <property type="entry name" value="Rv1155_F420"/>
    <property type="match status" value="1"/>
</dbReference>
<dbReference type="InterPro" id="IPR052019">
    <property type="entry name" value="F420H2_bilvrd_red/Heme_oxyg"/>
</dbReference>
<dbReference type="Pfam" id="PF01243">
    <property type="entry name" value="PNPOx_N"/>
    <property type="match status" value="1"/>
</dbReference>
<dbReference type="InterPro" id="IPR011576">
    <property type="entry name" value="Pyridox_Oxase_N"/>
</dbReference>
<evidence type="ECO:0000313" key="4">
    <source>
        <dbReference type="Proteomes" id="UP000053039"/>
    </source>
</evidence>
<dbReference type="GO" id="GO:0005829">
    <property type="term" value="C:cytosol"/>
    <property type="evidence" value="ECO:0007669"/>
    <property type="project" value="TreeGrafter"/>
</dbReference>
<sequence>MTTSSSLASPSPDGRPSLDDWVRALLDGKNYAGVATIGPDGSPQNSVVWIKGEGDTVLFSSLDHRQKVRNLRRDPRISVSVYDLANPHTAVEIRGTAEIVPDEGKRLLRELWRKYLGVDLPAAKNDEARVIIRVVPRKIIGVPGS</sequence>
<dbReference type="Proteomes" id="UP000053039">
    <property type="component" value="Unassembled WGS sequence"/>
</dbReference>
<dbReference type="PANTHER" id="PTHR35176">
    <property type="entry name" value="HEME OXYGENASE HI_0854-RELATED"/>
    <property type="match status" value="1"/>
</dbReference>